<keyword evidence="2" id="KW-1185">Reference proteome</keyword>
<comment type="caution">
    <text evidence="1">The sequence shown here is derived from an EMBL/GenBank/DDBJ whole genome shotgun (WGS) entry which is preliminary data.</text>
</comment>
<protein>
    <submittedName>
        <fullName evidence="1">Uncharacterized protein</fullName>
    </submittedName>
</protein>
<reference evidence="2" key="1">
    <citation type="journal article" date="2019" name="Int. J. Syst. Evol. Microbiol.">
        <title>The Global Catalogue of Microorganisms (GCM) 10K type strain sequencing project: providing services to taxonomists for standard genome sequencing and annotation.</title>
        <authorList>
            <consortium name="The Broad Institute Genomics Platform"/>
            <consortium name="The Broad Institute Genome Sequencing Center for Infectious Disease"/>
            <person name="Wu L."/>
            <person name="Ma J."/>
        </authorList>
    </citation>
    <scope>NUCLEOTIDE SEQUENCE [LARGE SCALE GENOMIC DNA]</scope>
    <source>
        <strain evidence="2">CGMCC 4.1641</strain>
    </source>
</reference>
<evidence type="ECO:0000313" key="1">
    <source>
        <dbReference type="EMBL" id="MFC5149021.1"/>
    </source>
</evidence>
<organism evidence="1 2">
    <name type="scientific">Streptomyces aureoversilis</name>
    <dbReference type="NCBI Taxonomy" id="67277"/>
    <lineage>
        <taxon>Bacteria</taxon>
        <taxon>Bacillati</taxon>
        <taxon>Actinomycetota</taxon>
        <taxon>Actinomycetes</taxon>
        <taxon>Kitasatosporales</taxon>
        <taxon>Streptomycetaceae</taxon>
        <taxon>Streptomyces</taxon>
    </lineage>
</organism>
<accession>A0ABW0A5J6</accession>
<proteinExistence type="predicted"/>
<evidence type="ECO:0000313" key="2">
    <source>
        <dbReference type="Proteomes" id="UP001596222"/>
    </source>
</evidence>
<dbReference type="RefSeq" id="WP_382049331.1">
    <property type="nucleotide sequence ID" value="NZ_JBHSKJ010000022.1"/>
</dbReference>
<dbReference type="EMBL" id="JBHSKJ010000022">
    <property type="protein sequence ID" value="MFC5149021.1"/>
    <property type="molecule type" value="Genomic_DNA"/>
</dbReference>
<gene>
    <name evidence="1" type="ORF">ACFPP6_30585</name>
</gene>
<name>A0ABW0A5J6_9ACTN</name>
<sequence>MTSVQAGAVTSIDPYVFVVRRFFLDLLTRDEHGWGEDEDSESHESRPLSLFLAGIDPKGVELTSDVLRFFEELGFCTFEAGEEERRAWIERNGKPEAAVSAMERAVRQLHWDLVIKGALRTEKTRFFGELPYIPDCVVKVTEWFVALGFPSMLVTAEGLPEPRWLPGMGG</sequence>
<dbReference type="Proteomes" id="UP001596222">
    <property type="component" value="Unassembled WGS sequence"/>
</dbReference>